<evidence type="ECO:0000259" key="8">
    <source>
        <dbReference type="SMART" id="SM00906"/>
    </source>
</evidence>
<keyword evidence="3" id="KW-0805">Transcription regulation</keyword>
<accession>A0A8H7BGW3</accession>
<gene>
    <name evidence="9" type="ORF">EC973_003731</name>
</gene>
<feature type="domain" description="Xylanolytic transcriptional activator regulatory" evidence="8">
    <location>
        <begin position="267"/>
        <end position="335"/>
    </location>
</feature>
<feature type="compositionally biased region" description="Basic residues" evidence="7">
    <location>
        <begin position="11"/>
        <end position="20"/>
    </location>
</feature>
<evidence type="ECO:0000256" key="2">
    <source>
        <dbReference type="ARBA" id="ARBA00022833"/>
    </source>
</evidence>
<dbReference type="InterPro" id="IPR051615">
    <property type="entry name" value="Transcr_Regulatory_Elem"/>
</dbReference>
<dbReference type="EMBL" id="JABAYA010000216">
    <property type="protein sequence ID" value="KAF7722049.1"/>
    <property type="molecule type" value="Genomic_DNA"/>
</dbReference>
<keyword evidence="4" id="KW-0238">DNA-binding</keyword>
<keyword evidence="6" id="KW-0539">Nucleus</keyword>
<keyword evidence="2" id="KW-0862">Zinc</keyword>
<organism evidence="9 10">
    <name type="scientific">Apophysomyces ossiformis</name>
    <dbReference type="NCBI Taxonomy" id="679940"/>
    <lineage>
        <taxon>Eukaryota</taxon>
        <taxon>Fungi</taxon>
        <taxon>Fungi incertae sedis</taxon>
        <taxon>Mucoromycota</taxon>
        <taxon>Mucoromycotina</taxon>
        <taxon>Mucoromycetes</taxon>
        <taxon>Mucorales</taxon>
        <taxon>Mucorineae</taxon>
        <taxon>Mucoraceae</taxon>
        <taxon>Apophysomyces</taxon>
    </lineage>
</organism>
<name>A0A8H7BGW3_9FUNG</name>
<dbReference type="Pfam" id="PF04082">
    <property type="entry name" value="Fungal_trans"/>
    <property type="match status" value="1"/>
</dbReference>
<feature type="region of interest" description="Disordered" evidence="7">
    <location>
        <begin position="539"/>
        <end position="570"/>
    </location>
</feature>
<feature type="compositionally biased region" description="Basic and acidic residues" evidence="7">
    <location>
        <begin position="539"/>
        <end position="551"/>
    </location>
</feature>
<dbReference type="PANTHER" id="PTHR31313">
    <property type="entry name" value="TY1 ENHANCER ACTIVATOR"/>
    <property type="match status" value="1"/>
</dbReference>
<dbReference type="CDD" id="cd12148">
    <property type="entry name" value="fungal_TF_MHR"/>
    <property type="match status" value="1"/>
</dbReference>
<evidence type="ECO:0000313" key="10">
    <source>
        <dbReference type="Proteomes" id="UP000605846"/>
    </source>
</evidence>
<dbReference type="Proteomes" id="UP000605846">
    <property type="component" value="Unassembled WGS sequence"/>
</dbReference>
<evidence type="ECO:0000256" key="3">
    <source>
        <dbReference type="ARBA" id="ARBA00023015"/>
    </source>
</evidence>
<feature type="region of interest" description="Disordered" evidence="7">
    <location>
        <begin position="1"/>
        <end position="65"/>
    </location>
</feature>
<proteinExistence type="predicted"/>
<dbReference type="OrthoDB" id="1924787at2759"/>
<keyword evidence="5" id="KW-0804">Transcription</keyword>
<dbReference type="GO" id="GO:0006351">
    <property type="term" value="P:DNA-templated transcription"/>
    <property type="evidence" value="ECO:0007669"/>
    <property type="project" value="InterPro"/>
</dbReference>
<keyword evidence="1" id="KW-0479">Metal-binding</keyword>
<feature type="compositionally biased region" description="Basic and acidic residues" evidence="7">
    <location>
        <begin position="48"/>
        <end position="62"/>
    </location>
</feature>
<evidence type="ECO:0000256" key="4">
    <source>
        <dbReference type="ARBA" id="ARBA00023125"/>
    </source>
</evidence>
<evidence type="ECO:0000256" key="1">
    <source>
        <dbReference type="ARBA" id="ARBA00022723"/>
    </source>
</evidence>
<dbReference type="InterPro" id="IPR007219">
    <property type="entry name" value="XnlR_reg_dom"/>
</dbReference>
<dbReference type="AlphaFoldDB" id="A0A8H7BGW3"/>
<evidence type="ECO:0000313" key="9">
    <source>
        <dbReference type="EMBL" id="KAF7722049.1"/>
    </source>
</evidence>
<dbReference type="GO" id="GO:0008270">
    <property type="term" value="F:zinc ion binding"/>
    <property type="evidence" value="ECO:0007669"/>
    <property type="project" value="InterPro"/>
</dbReference>
<protein>
    <recommendedName>
        <fullName evidence="8">Xylanolytic transcriptional activator regulatory domain-containing protein</fullName>
    </recommendedName>
</protein>
<evidence type="ECO:0000256" key="6">
    <source>
        <dbReference type="ARBA" id="ARBA00023242"/>
    </source>
</evidence>
<dbReference type="SMART" id="SM00906">
    <property type="entry name" value="Fungal_trans"/>
    <property type="match status" value="1"/>
</dbReference>
<dbReference type="PANTHER" id="PTHR31313:SF81">
    <property type="entry name" value="TY1 ENHANCER ACTIVATOR"/>
    <property type="match status" value="1"/>
</dbReference>
<comment type="caution">
    <text evidence="9">The sequence shown here is derived from an EMBL/GenBank/DDBJ whole genome shotgun (WGS) entry which is preliminary data.</text>
</comment>
<sequence length="638" mass="72024">MGINSLMDKTAKKRGPPKGLKKMEHLLEQLQPDDIAETSSHNAKRKRSISDDTTDRVEKSTKETPPSDYAKVVRYHGSSSGYYLVSNILCKEDTTSEKSENELTLPTANGQGVIRMRKMTVYDDDMVVMRDKTEDEHKFQLEADSKEKDVAPRPVIEALIQAYFRYDHPTLPILDKTEFLNAFEGRTEHPPPPLLTYAICAHTCFTLLADDPLFKHAGVDRNEVFEALLERSSELIRREYLTPRLATIQALMLLCGHPTLSTDTYRNWVRAGMAVRMAQDLGLHRTLVVMPVSEGKQELLKRLWYNRWCCAAMGRPLAIADSDCDIDLPQMIFENEDHTIFVNFIKLSGILGEVLRRIYSPKAKVIGYKSLAMQQTVRSIQRMLTKWFEELPDNCRADPETYPSSSKVRDSGSLAVCYYAVTILLHRPFIVLENDPSASDIYEEAARRCTNAAKTTIDFARRMDTLDIVHFGWNFSAYAIFQAVLIHVYNTTSSDPLIAKSAREYVQISLDECITPITKDIPHAPPAKPFIQNLLKLTEARTEDDRTKRNTELSSNRRSSNSHPPTVTASPMSVHQIVSGLDNQFAADTPTPVLPTISPSSTYNANLHQLTWQQLFSTAGTPFTDRNTGIDLQGNSND</sequence>
<dbReference type="GO" id="GO:0003677">
    <property type="term" value="F:DNA binding"/>
    <property type="evidence" value="ECO:0007669"/>
    <property type="project" value="UniProtKB-KW"/>
</dbReference>
<keyword evidence="10" id="KW-1185">Reference proteome</keyword>
<evidence type="ECO:0000256" key="5">
    <source>
        <dbReference type="ARBA" id="ARBA00023163"/>
    </source>
</evidence>
<evidence type="ECO:0000256" key="7">
    <source>
        <dbReference type="SAM" id="MobiDB-lite"/>
    </source>
</evidence>
<reference evidence="9" key="1">
    <citation type="submission" date="2020-01" db="EMBL/GenBank/DDBJ databases">
        <title>Genome Sequencing of Three Apophysomyces-Like Fungal Strains Confirms a Novel Fungal Genus in the Mucoromycota with divergent Burkholderia-like Endosymbiotic Bacteria.</title>
        <authorList>
            <person name="Stajich J.E."/>
            <person name="Macias A.M."/>
            <person name="Carter-House D."/>
            <person name="Lovett B."/>
            <person name="Kasson L.R."/>
            <person name="Berry K."/>
            <person name="Grigoriev I."/>
            <person name="Chang Y."/>
            <person name="Spatafora J."/>
            <person name="Kasson M.T."/>
        </authorList>
    </citation>
    <scope>NUCLEOTIDE SEQUENCE</scope>
    <source>
        <strain evidence="9">NRRL A-21654</strain>
    </source>
</reference>